<keyword evidence="8 11" id="KW-0238">DNA-binding</keyword>
<dbReference type="GO" id="GO:0005737">
    <property type="term" value="C:cytoplasm"/>
    <property type="evidence" value="ECO:0007669"/>
    <property type="project" value="UniProtKB-SubCell"/>
</dbReference>
<protein>
    <recommendedName>
        <fullName evidence="11">Transcriptional regulator WhiB</fullName>
    </recommendedName>
</protein>
<comment type="subcellular location">
    <subcellularLocation>
        <location evidence="1 11">Cytoplasm</location>
    </subcellularLocation>
</comment>
<evidence type="ECO:0000256" key="2">
    <source>
        <dbReference type="ARBA" id="ARBA00006597"/>
    </source>
</evidence>
<dbReference type="InterPro" id="IPR003482">
    <property type="entry name" value="Whib"/>
</dbReference>
<keyword evidence="11" id="KW-0963">Cytoplasm</keyword>
<keyword evidence="9 11" id="KW-1015">Disulfide bond</keyword>
<keyword evidence="7 11" id="KW-0805">Transcription regulation</keyword>
<dbReference type="Pfam" id="PF02467">
    <property type="entry name" value="Whib"/>
    <property type="match status" value="1"/>
</dbReference>
<keyword evidence="14" id="KW-1185">Reference proteome</keyword>
<evidence type="ECO:0000256" key="9">
    <source>
        <dbReference type="ARBA" id="ARBA00023157"/>
    </source>
</evidence>
<dbReference type="GO" id="GO:0045892">
    <property type="term" value="P:negative regulation of DNA-templated transcription"/>
    <property type="evidence" value="ECO:0007669"/>
    <property type="project" value="TreeGrafter"/>
</dbReference>
<keyword evidence="6 11" id="KW-0411">Iron-sulfur</keyword>
<evidence type="ECO:0000256" key="6">
    <source>
        <dbReference type="ARBA" id="ARBA00023014"/>
    </source>
</evidence>
<keyword evidence="3 11" id="KW-0004">4Fe-4S</keyword>
<evidence type="ECO:0000256" key="1">
    <source>
        <dbReference type="ARBA" id="ARBA00004496"/>
    </source>
</evidence>
<feature type="binding site" evidence="11">
    <location>
        <position position="61"/>
    </location>
    <ligand>
        <name>[4Fe-4S] cluster</name>
        <dbReference type="ChEBI" id="CHEBI:49883"/>
    </ligand>
</feature>
<name>A0A918FNN8_9ACTN</name>
<dbReference type="PANTHER" id="PTHR38839:SF6">
    <property type="entry name" value="TRANSCRIPTIONAL REGULATOR WHIB1"/>
    <property type="match status" value="1"/>
</dbReference>
<comment type="function">
    <text evidence="11">Acts as a transcriptional regulator. Probably redox-responsive. The apo- but not holo-form probably binds DNA.</text>
</comment>
<keyword evidence="10 11" id="KW-0804">Transcription</keyword>
<evidence type="ECO:0000256" key="10">
    <source>
        <dbReference type="ARBA" id="ARBA00023163"/>
    </source>
</evidence>
<dbReference type="EMBL" id="BMSX01000041">
    <property type="protein sequence ID" value="GGR61121.1"/>
    <property type="molecule type" value="Genomic_DNA"/>
</dbReference>
<evidence type="ECO:0000256" key="3">
    <source>
        <dbReference type="ARBA" id="ARBA00022485"/>
    </source>
</evidence>
<keyword evidence="4 11" id="KW-0479">Metal-binding</keyword>
<evidence type="ECO:0000256" key="5">
    <source>
        <dbReference type="ARBA" id="ARBA00023004"/>
    </source>
</evidence>
<comment type="PTM">
    <text evidence="11">Upon Fe-S cluster removal intramolecular disulfide bonds are formed.</text>
</comment>
<evidence type="ECO:0000313" key="13">
    <source>
        <dbReference type="EMBL" id="GGR61121.1"/>
    </source>
</evidence>
<feature type="domain" description="4Fe-4S Wbl-type" evidence="12">
    <location>
        <begin position="23"/>
        <end position="85"/>
    </location>
</feature>
<keyword evidence="5 11" id="KW-0408">Iron</keyword>
<evidence type="ECO:0000256" key="11">
    <source>
        <dbReference type="HAMAP-Rule" id="MF_01479"/>
    </source>
</evidence>
<dbReference type="GO" id="GO:0045454">
    <property type="term" value="P:cell redox homeostasis"/>
    <property type="evidence" value="ECO:0007669"/>
    <property type="project" value="TreeGrafter"/>
</dbReference>
<dbReference type="PANTHER" id="PTHR38839">
    <property type="entry name" value="TRANSCRIPTIONAL REGULATOR WHID-RELATED"/>
    <property type="match status" value="1"/>
</dbReference>
<evidence type="ECO:0000259" key="12">
    <source>
        <dbReference type="PROSITE" id="PS51674"/>
    </source>
</evidence>
<dbReference type="GO" id="GO:0035731">
    <property type="term" value="F:dinitrosyl-iron complex binding"/>
    <property type="evidence" value="ECO:0007669"/>
    <property type="project" value="UniProtKB-UniRule"/>
</dbReference>
<dbReference type="InterPro" id="IPR034768">
    <property type="entry name" value="4FE4S_WBL"/>
</dbReference>
<comment type="caution">
    <text evidence="13">The sequence shown here is derived from an EMBL/GenBank/DDBJ whole genome shotgun (WGS) entry which is preliminary data.</text>
</comment>
<accession>A0A918FNN8</accession>
<dbReference type="GO" id="GO:0051539">
    <property type="term" value="F:4 iron, 4 sulfur cluster binding"/>
    <property type="evidence" value="ECO:0007669"/>
    <property type="project" value="UniProtKB-UniRule"/>
</dbReference>
<comment type="similarity">
    <text evidence="2 11">Belongs to the WhiB family.</text>
</comment>
<organism evidence="13 14">
    <name type="scientific">Streptomyces aurantiogriseus</name>
    <dbReference type="NCBI Taxonomy" id="66870"/>
    <lineage>
        <taxon>Bacteria</taxon>
        <taxon>Bacillati</taxon>
        <taxon>Actinomycetota</taxon>
        <taxon>Actinomycetes</taxon>
        <taxon>Kitasatosporales</taxon>
        <taxon>Streptomycetaceae</taxon>
        <taxon>Streptomyces</taxon>
    </lineage>
</organism>
<dbReference type="GO" id="GO:0046872">
    <property type="term" value="F:metal ion binding"/>
    <property type="evidence" value="ECO:0007669"/>
    <property type="project" value="UniProtKB-KW"/>
</dbReference>
<comment type="PTM">
    <text evidence="11">The Fe-S cluster can be nitrosylated by nitric oxide (NO).</text>
</comment>
<comment type="cofactor">
    <cofactor evidence="11">
        <name>[4Fe-4S] cluster</name>
        <dbReference type="ChEBI" id="CHEBI:49883"/>
    </cofactor>
    <text evidence="11">Binds 1 [4Fe-4S] cluster per subunit. Following nitrosylation of the [4Fe-4S] cluster binds 1 [4Fe-8(NO)] cluster per subunit.</text>
</comment>
<dbReference type="AlphaFoldDB" id="A0A918FNN8"/>
<evidence type="ECO:0000256" key="8">
    <source>
        <dbReference type="ARBA" id="ARBA00023125"/>
    </source>
</evidence>
<feature type="binding site" evidence="11">
    <location>
        <position position="55"/>
    </location>
    <ligand>
        <name>[4Fe-4S] cluster</name>
        <dbReference type="ChEBI" id="CHEBI:49883"/>
    </ligand>
</feature>
<sequence length="240" mass="26645">MIRTSYDAPDTLTRPNAWRSEAACLREDANLFFPDGTTGPWLVIIEQAKAVCRSCPVIESCLKFAMESRATDGIFGGLTTDERHGYRRSSAYRRAQPPNRSTPQAAPKTLTEAFARHTKRAEDGHLLWYGGEKLKFQGAIYTALQAAFIVAHGREPDGPVRRTCGIDCYRGDHLTDSVIRERHAAAQKAAKPAREPAKCGTRSGYQKHVREKTVICGPCRQANTDADRRLRRTGTTKVAV</sequence>
<reference evidence="13" key="1">
    <citation type="journal article" date="2014" name="Int. J. Syst. Evol. Microbiol.">
        <title>Complete genome sequence of Corynebacterium casei LMG S-19264T (=DSM 44701T), isolated from a smear-ripened cheese.</title>
        <authorList>
            <consortium name="US DOE Joint Genome Institute (JGI-PGF)"/>
            <person name="Walter F."/>
            <person name="Albersmeier A."/>
            <person name="Kalinowski J."/>
            <person name="Ruckert C."/>
        </authorList>
    </citation>
    <scope>NUCLEOTIDE SEQUENCE</scope>
    <source>
        <strain evidence="13">JCM 4346</strain>
    </source>
</reference>
<dbReference type="GO" id="GO:0047134">
    <property type="term" value="F:protein-disulfide reductase [NAD(P)H] activity"/>
    <property type="evidence" value="ECO:0007669"/>
    <property type="project" value="TreeGrafter"/>
</dbReference>
<dbReference type="Proteomes" id="UP000658320">
    <property type="component" value="Unassembled WGS sequence"/>
</dbReference>
<gene>
    <name evidence="11" type="primary">whiB</name>
    <name evidence="13" type="ORF">GCM10010251_92270</name>
</gene>
<dbReference type="GO" id="GO:0003677">
    <property type="term" value="F:DNA binding"/>
    <property type="evidence" value="ECO:0007669"/>
    <property type="project" value="UniProtKB-UniRule"/>
</dbReference>
<evidence type="ECO:0000313" key="14">
    <source>
        <dbReference type="Proteomes" id="UP000658320"/>
    </source>
</evidence>
<feature type="binding site" evidence="11">
    <location>
        <position position="24"/>
    </location>
    <ligand>
        <name>[4Fe-4S] cluster</name>
        <dbReference type="ChEBI" id="CHEBI:49883"/>
    </ligand>
</feature>
<proteinExistence type="inferred from homology"/>
<dbReference type="HAMAP" id="MF_01479">
    <property type="entry name" value="WhiB"/>
    <property type="match status" value="1"/>
</dbReference>
<evidence type="ECO:0000256" key="7">
    <source>
        <dbReference type="ARBA" id="ARBA00023015"/>
    </source>
</evidence>
<reference evidence="13" key="2">
    <citation type="submission" date="2020-09" db="EMBL/GenBank/DDBJ databases">
        <authorList>
            <person name="Sun Q."/>
            <person name="Ohkuma M."/>
        </authorList>
    </citation>
    <scope>NUCLEOTIDE SEQUENCE</scope>
    <source>
        <strain evidence="13">JCM 4346</strain>
    </source>
</reference>
<evidence type="ECO:0000256" key="4">
    <source>
        <dbReference type="ARBA" id="ARBA00022723"/>
    </source>
</evidence>
<feature type="binding site" evidence="11">
    <location>
        <position position="52"/>
    </location>
    <ligand>
        <name>[4Fe-4S] cluster</name>
        <dbReference type="ChEBI" id="CHEBI:49883"/>
    </ligand>
</feature>
<dbReference type="PROSITE" id="PS51674">
    <property type="entry name" value="4FE4S_WBL"/>
    <property type="match status" value="1"/>
</dbReference>